<dbReference type="SUPFAM" id="SSF54292">
    <property type="entry name" value="2Fe-2S ferredoxin-like"/>
    <property type="match status" value="1"/>
</dbReference>
<dbReference type="Gene3D" id="3.40.50.80">
    <property type="entry name" value="Nucleotide-binding domain of ferredoxin-NADP reductase (FNR) module"/>
    <property type="match status" value="1"/>
</dbReference>
<organism evidence="10 11">
    <name type="scientific">Kineosporia mesophila</name>
    <dbReference type="NCBI Taxonomy" id="566012"/>
    <lineage>
        <taxon>Bacteria</taxon>
        <taxon>Bacillati</taxon>
        <taxon>Actinomycetota</taxon>
        <taxon>Actinomycetes</taxon>
        <taxon>Kineosporiales</taxon>
        <taxon>Kineosporiaceae</taxon>
        <taxon>Kineosporia</taxon>
    </lineage>
</organism>
<protein>
    <submittedName>
        <fullName evidence="10">PDR/VanB family oxidoreductase</fullName>
    </submittedName>
</protein>
<evidence type="ECO:0000313" key="10">
    <source>
        <dbReference type="EMBL" id="GAA3628219.1"/>
    </source>
</evidence>
<dbReference type="InterPro" id="IPR001041">
    <property type="entry name" value="2Fe-2S_ferredoxin-type"/>
</dbReference>
<comment type="cofactor">
    <cofactor evidence="1">
        <name>FAD</name>
        <dbReference type="ChEBI" id="CHEBI:57692"/>
    </cofactor>
</comment>
<accession>A0ABP7AAD3</accession>
<dbReference type="SUPFAM" id="SSF52343">
    <property type="entry name" value="Ferredoxin reductase-like, C-terminal NADP-linked domain"/>
    <property type="match status" value="1"/>
</dbReference>
<dbReference type="SUPFAM" id="SSF63380">
    <property type="entry name" value="Riboflavin synthase domain-like"/>
    <property type="match status" value="1"/>
</dbReference>
<dbReference type="Proteomes" id="UP001501074">
    <property type="component" value="Unassembled WGS sequence"/>
</dbReference>
<feature type="domain" description="2Fe-2S ferredoxin-type" evidence="8">
    <location>
        <begin position="228"/>
        <end position="314"/>
    </location>
</feature>
<dbReference type="PRINTS" id="PR00371">
    <property type="entry name" value="FPNCR"/>
</dbReference>
<evidence type="ECO:0000256" key="3">
    <source>
        <dbReference type="ARBA" id="ARBA00022714"/>
    </source>
</evidence>
<keyword evidence="7" id="KW-0411">Iron-sulfur</keyword>
<keyword evidence="3" id="KW-0001">2Fe-2S</keyword>
<dbReference type="Gene3D" id="3.10.20.30">
    <property type="match status" value="1"/>
</dbReference>
<evidence type="ECO:0000259" key="8">
    <source>
        <dbReference type="PROSITE" id="PS51085"/>
    </source>
</evidence>
<dbReference type="CDD" id="cd06185">
    <property type="entry name" value="PDR_like"/>
    <property type="match status" value="1"/>
</dbReference>
<gene>
    <name evidence="10" type="ORF">GCM10022223_51950</name>
</gene>
<dbReference type="Pfam" id="PF00175">
    <property type="entry name" value="NAD_binding_1"/>
    <property type="match status" value="1"/>
</dbReference>
<keyword evidence="2" id="KW-0285">Flavoprotein</keyword>
<dbReference type="Gene3D" id="2.40.30.10">
    <property type="entry name" value="Translation factors"/>
    <property type="match status" value="1"/>
</dbReference>
<dbReference type="PROSITE" id="PS51384">
    <property type="entry name" value="FAD_FR"/>
    <property type="match status" value="1"/>
</dbReference>
<dbReference type="Pfam" id="PF00111">
    <property type="entry name" value="Fer2"/>
    <property type="match status" value="1"/>
</dbReference>
<keyword evidence="4" id="KW-0479">Metal-binding</keyword>
<dbReference type="InterPro" id="IPR006058">
    <property type="entry name" value="2Fe2S_fd_BS"/>
</dbReference>
<name>A0ABP7AAD3_9ACTN</name>
<keyword evidence="6" id="KW-0408">Iron</keyword>
<dbReference type="EMBL" id="BAAAZO010000010">
    <property type="protein sequence ID" value="GAA3628219.1"/>
    <property type="molecule type" value="Genomic_DNA"/>
</dbReference>
<evidence type="ECO:0000259" key="9">
    <source>
        <dbReference type="PROSITE" id="PS51384"/>
    </source>
</evidence>
<evidence type="ECO:0000256" key="2">
    <source>
        <dbReference type="ARBA" id="ARBA00022630"/>
    </source>
</evidence>
<dbReference type="RefSeq" id="WP_231484563.1">
    <property type="nucleotide sequence ID" value="NZ_BAAAZO010000010.1"/>
</dbReference>
<dbReference type="PROSITE" id="PS51085">
    <property type="entry name" value="2FE2S_FER_2"/>
    <property type="match status" value="1"/>
</dbReference>
<dbReference type="InterPro" id="IPR017927">
    <property type="entry name" value="FAD-bd_FR_type"/>
</dbReference>
<sequence>MSDRRLRVSAKRMLTSSICEIELRDPDGLALPPHPPGAHVSLDTPAGQRRSYSITNPAAEADRYVIAVHRQPGGRGGSVSVVDDTEIGSLLTVSAATSAFELVEAPRYLLVAGGVGITPIRSMLHHILGQGRSRVRLVYLTRTREETAYAEELDRPGLVDVVVLHHSAVAGRADLWQWLAEPDDETHVYCCGSTALMDDVRALTMHWRPSHIHFEDFAGVDALGGTSAPFTLTWEPTGGQIAVASDETALEALRRNGVRTSSSCESGTCGTCRLRLVAGETEHRDLVLTPPERESFVMPCVSRAAGAAITVAPL</sequence>
<evidence type="ECO:0000313" key="11">
    <source>
        <dbReference type="Proteomes" id="UP001501074"/>
    </source>
</evidence>
<evidence type="ECO:0000256" key="6">
    <source>
        <dbReference type="ARBA" id="ARBA00023004"/>
    </source>
</evidence>
<evidence type="ECO:0000256" key="7">
    <source>
        <dbReference type="ARBA" id="ARBA00023014"/>
    </source>
</evidence>
<dbReference type="PROSITE" id="PS00197">
    <property type="entry name" value="2FE2S_FER_1"/>
    <property type="match status" value="1"/>
</dbReference>
<dbReference type="InterPro" id="IPR039261">
    <property type="entry name" value="FNR_nucleotide-bd"/>
</dbReference>
<keyword evidence="5" id="KW-0560">Oxidoreductase</keyword>
<dbReference type="PANTHER" id="PTHR47354">
    <property type="entry name" value="NADH OXIDOREDUCTASE HCR"/>
    <property type="match status" value="1"/>
</dbReference>
<reference evidence="11" key="1">
    <citation type="journal article" date="2019" name="Int. J. Syst. Evol. Microbiol.">
        <title>The Global Catalogue of Microorganisms (GCM) 10K type strain sequencing project: providing services to taxonomists for standard genome sequencing and annotation.</title>
        <authorList>
            <consortium name="The Broad Institute Genomics Platform"/>
            <consortium name="The Broad Institute Genome Sequencing Center for Infectious Disease"/>
            <person name="Wu L."/>
            <person name="Ma J."/>
        </authorList>
    </citation>
    <scope>NUCLEOTIDE SEQUENCE [LARGE SCALE GENOMIC DNA]</scope>
    <source>
        <strain evidence="11">JCM 16902</strain>
    </source>
</reference>
<comment type="caution">
    <text evidence="10">The sequence shown here is derived from an EMBL/GenBank/DDBJ whole genome shotgun (WGS) entry which is preliminary data.</text>
</comment>
<dbReference type="PRINTS" id="PR00409">
    <property type="entry name" value="PHDIOXRDTASE"/>
</dbReference>
<dbReference type="InterPro" id="IPR001709">
    <property type="entry name" value="Flavoprot_Pyr_Nucl_cyt_Rdtase"/>
</dbReference>
<dbReference type="PANTHER" id="PTHR47354:SF1">
    <property type="entry name" value="CARNITINE MONOOXYGENASE REDUCTASE SUBUNIT"/>
    <property type="match status" value="1"/>
</dbReference>
<dbReference type="InterPro" id="IPR012675">
    <property type="entry name" value="Beta-grasp_dom_sf"/>
</dbReference>
<evidence type="ECO:0000256" key="5">
    <source>
        <dbReference type="ARBA" id="ARBA00023002"/>
    </source>
</evidence>
<dbReference type="InterPro" id="IPR017938">
    <property type="entry name" value="Riboflavin_synthase-like_b-brl"/>
</dbReference>
<evidence type="ECO:0000256" key="1">
    <source>
        <dbReference type="ARBA" id="ARBA00001974"/>
    </source>
</evidence>
<evidence type="ECO:0000256" key="4">
    <source>
        <dbReference type="ARBA" id="ARBA00022723"/>
    </source>
</evidence>
<dbReference type="InterPro" id="IPR001433">
    <property type="entry name" value="OxRdtase_FAD/NAD-bd"/>
</dbReference>
<feature type="domain" description="FAD-binding FR-type" evidence="9">
    <location>
        <begin position="1"/>
        <end position="103"/>
    </location>
</feature>
<dbReference type="InterPro" id="IPR050415">
    <property type="entry name" value="MRET"/>
</dbReference>
<dbReference type="InterPro" id="IPR036010">
    <property type="entry name" value="2Fe-2S_ferredoxin-like_sf"/>
</dbReference>
<dbReference type="CDD" id="cd00207">
    <property type="entry name" value="fer2"/>
    <property type="match status" value="1"/>
</dbReference>
<keyword evidence="11" id="KW-1185">Reference proteome</keyword>
<proteinExistence type="predicted"/>